<evidence type="ECO:0000313" key="2">
    <source>
        <dbReference type="Proteomes" id="UP000019091"/>
    </source>
</evidence>
<organism evidence="1 2">
    <name type="scientific">Bibersteinia trehalosi USDA-ARS-USMARC-188</name>
    <dbReference type="NCBI Taxonomy" id="1263829"/>
    <lineage>
        <taxon>Bacteria</taxon>
        <taxon>Pseudomonadati</taxon>
        <taxon>Pseudomonadota</taxon>
        <taxon>Gammaproteobacteria</taxon>
        <taxon>Pasteurellales</taxon>
        <taxon>Pasteurellaceae</taxon>
        <taxon>Bibersteinia</taxon>
    </lineage>
</organism>
<protein>
    <submittedName>
        <fullName evidence="1">Uncharacterized protein</fullName>
    </submittedName>
</protein>
<dbReference type="EMBL" id="CP006954">
    <property type="protein sequence ID" value="AHG80760.1"/>
    <property type="molecule type" value="Genomic_DNA"/>
</dbReference>
<sequence length="37" mass="4343">MGKIEGNCTEFKDKKRPTSGLFQQEFCKFCKEIDRLS</sequence>
<gene>
    <name evidence="1" type="ORF">F542_420</name>
</gene>
<name>A0A4V7I6X7_BIBTR</name>
<evidence type="ECO:0000313" key="1">
    <source>
        <dbReference type="EMBL" id="AHG80760.1"/>
    </source>
</evidence>
<accession>A0A4V7I6X7</accession>
<dbReference type="Proteomes" id="UP000019091">
    <property type="component" value="Chromosome"/>
</dbReference>
<reference evidence="1 2" key="1">
    <citation type="journal article" date="2014" name="Genome Announc.">
        <title>Complete Closed Genome Sequences of Three Bibersteinia trehalosi Nasopharyngeal Isolates from Cattle with Shipping Fever.</title>
        <authorList>
            <person name="Harhay G.P."/>
            <person name="McVey D.S."/>
            <person name="Koren S."/>
            <person name="Phillippy A.M."/>
            <person name="Bono J."/>
            <person name="Harhay D.M."/>
            <person name="Clawson M.L."/>
            <person name="Heaton M.P."/>
            <person name="Chitko-McKown C.G."/>
            <person name="Korlach J."/>
            <person name="Smith T.P."/>
        </authorList>
    </citation>
    <scope>NUCLEOTIDE SEQUENCE [LARGE SCALE GENOMIC DNA]</scope>
    <source>
        <strain evidence="1 2">USDA-ARS-USMARC-188</strain>
    </source>
</reference>
<proteinExistence type="predicted"/>
<dbReference type="AlphaFoldDB" id="A0A4V7I6X7"/>
<dbReference type="KEGG" id="btre:F542_420"/>